<dbReference type="GO" id="GO:0046872">
    <property type="term" value="F:metal ion binding"/>
    <property type="evidence" value="ECO:0007669"/>
    <property type="project" value="UniProtKB-KW"/>
</dbReference>
<evidence type="ECO:0000256" key="1">
    <source>
        <dbReference type="ARBA" id="ARBA00008520"/>
    </source>
</evidence>
<dbReference type="InterPro" id="IPR006059">
    <property type="entry name" value="SBP"/>
</dbReference>
<feature type="binding site" evidence="4">
    <location>
        <position position="256"/>
    </location>
    <ligand>
        <name>Fe cation</name>
        <dbReference type="ChEBI" id="CHEBI:24875"/>
    </ligand>
</feature>
<keyword evidence="8" id="KW-1185">Reference proteome</keyword>
<feature type="signal peptide" evidence="6">
    <location>
        <begin position="1"/>
        <end position="21"/>
    </location>
</feature>
<feature type="region of interest" description="Disordered" evidence="5">
    <location>
        <begin position="25"/>
        <end position="58"/>
    </location>
</feature>
<keyword evidence="2" id="KW-0410">Iron transport</keyword>
<keyword evidence="2" id="KW-0813">Transport</keyword>
<feature type="binding site" evidence="4">
    <location>
        <position position="69"/>
    </location>
    <ligand>
        <name>Fe cation</name>
        <dbReference type="ChEBI" id="CHEBI:24875"/>
    </ligand>
</feature>
<dbReference type="PIRSF" id="PIRSF002825">
    <property type="entry name" value="CfbpA"/>
    <property type="match status" value="1"/>
</dbReference>
<dbReference type="PANTHER" id="PTHR30006">
    <property type="entry name" value="THIAMINE-BINDING PERIPLASMIC PROTEIN-RELATED"/>
    <property type="match status" value="1"/>
</dbReference>
<feature type="binding site" evidence="4">
    <location>
        <position position="257"/>
    </location>
    <ligand>
        <name>Fe cation</name>
        <dbReference type="ChEBI" id="CHEBI:24875"/>
    </ligand>
</feature>
<name>A0A368YCV8_9BACI</name>
<dbReference type="SUPFAM" id="SSF53850">
    <property type="entry name" value="Periplasmic binding protein-like II"/>
    <property type="match status" value="1"/>
</dbReference>
<organism evidence="7 8">
    <name type="scientific">Saliterribacillus persicus</name>
    <dbReference type="NCBI Taxonomy" id="930114"/>
    <lineage>
        <taxon>Bacteria</taxon>
        <taxon>Bacillati</taxon>
        <taxon>Bacillota</taxon>
        <taxon>Bacilli</taxon>
        <taxon>Bacillales</taxon>
        <taxon>Bacillaceae</taxon>
        <taxon>Saliterribacillus</taxon>
    </lineage>
</organism>
<evidence type="ECO:0000313" key="7">
    <source>
        <dbReference type="EMBL" id="RCW77268.1"/>
    </source>
</evidence>
<dbReference type="GO" id="GO:0006826">
    <property type="term" value="P:iron ion transport"/>
    <property type="evidence" value="ECO:0007669"/>
    <property type="project" value="UniProtKB-KW"/>
</dbReference>
<keyword evidence="4" id="KW-0408">Iron</keyword>
<keyword evidence="2" id="KW-0406">Ion transport</keyword>
<feature type="chain" id="PRO_5039115618" evidence="6">
    <location>
        <begin position="22"/>
        <end position="375"/>
    </location>
</feature>
<reference evidence="7 8" key="1">
    <citation type="submission" date="2018-07" db="EMBL/GenBank/DDBJ databases">
        <title>Genomic Encyclopedia of Type Strains, Phase IV (KMG-IV): sequencing the most valuable type-strain genomes for metagenomic binning, comparative biology and taxonomic classification.</title>
        <authorList>
            <person name="Goeker M."/>
        </authorList>
    </citation>
    <scope>NUCLEOTIDE SEQUENCE [LARGE SCALE GENOMIC DNA]</scope>
    <source>
        <strain evidence="7 8">DSM 27696</strain>
    </source>
</reference>
<keyword evidence="4" id="KW-0479">Metal-binding</keyword>
<dbReference type="Pfam" id="PF13416">
    <property type="entry name" value="SBP_bac_8"/>
    <property type="match status" value="1"/>
</dbReference>
<dbReference type="Gene3D" id="3.40.190.10">
    <property type="entry name" value="Periplasmic binding protein-like II"/>
    <property type="match status" value="2"/>
</dbReference>
<evidence type="ECO:0000313" key="8">
    <source>
        <dbReference type="Proteomes" id="UP000252585"/>
    </source>
</evidence>
<sequence length="375" mass="41640">MLNRKLILGLFIFVVAMLLTACGNDEGQTSEENQNTDETETSEESNNEEEVTDNESADAGVVNLYTGRHYDTDQALYDQFTEETGIEVNVIKGKDDELIARLEREGEASEADLFITADAGRLHRAKEADLLQPLESDVVSENVPEKYRDPENYWIGLTKRARIIAYHTDRVDPEDYQTYESLTAPEAEGKVLIRSSSNVYNQSLVASFIALDGEEEAKTWAEGILANMAREPKGGDRDQAKAVAADEGDVAVMNTYYLGRMLNSEDEEEVKVAEQLGVIFPDQDGAGTHVNISGIGLTTSSKNTENAKAFVEFLTSEEAQGQFAEANYEYPVNPNVEAAEVLQTWGEFKEQDINLAELGEHNNRAIQIMNEVGWE</sequence>
<dbReference type="PROSITE" id="PS51257">
    <property type="entry name" value="PROKAR_LIPOPROTEIN"/>
    <property type="match status" value="1"/>
</dbReference>
<dbReference type="AlphaFoldDB" id="A0A368YCV8"/>
<evidence type="ECO:0000256" key="2">
    <source>
        <dbReference type="ARBA" id="ARBA00022496"/>
    </source>
</evidence>
<dbReference type="Proteomes" id="UP000252585">
    <property type="component" value="Unassembled WGS sequence"/>
</dbReference>
<comment type="caution">
    <text evidence="7">The sequence shown here is derived from an EMBL/GenBank/DDBJ whole genome shotgun (WGS) entry which is preliminary data.</text>
</comment>
<evidence type="ECO:0000256" key="5">
    <source>
        <dbReference type="SAM" id="MobiDB-lite"/>
    </source>
</evidence>
<proteinExistence type="inferred from homology"/>
<dbReference type="CDD" id="cd13542">
    <property type="entry name" value="PBP2_FutA1_ilke"/>
    <property type="match status" value="1"/>
</dbReference>
<gene>
    <name evidence="7" type="ORF">DFR57_101137</name>
</gene>
<evidence type="ECO:0000256" key="3">
    <source>
        <dbReference type="ARBA" id="ARBA00022729"/>
    </source>
</evidence>
<accession>A0A368YCV8</accession>
<dbReference type="InterPro" id="IPR026045">
    <property type="entry name" value="Ferric-bd"/>
</dbReference>
<comment type="similarity">
    <text evidence="1">Belongs to the bacterial solute-binding protein 1 family.</text>
</comment>
<dbReference type="EMBL" id="QPJJ01000001">
    <property type="protein sequence ID" value="RCW77268.1"/>
    <property type="molecule type" value="Genomic_DNA"/>
</dbReference>
<dbReference type="PANTHER" id="PTHR30006:SF15">
    <property type="entry name" value="IRON-UTILIZATION PERIPLASMIC PROTEIN"/>
    <property type="match status" value="1"/>
</dbReference>
<evidence type="ECO:0000256" key="6">
    <source>
        <dbReference type="SAM" id="SignalP"/>
    </source>
</evidence>
<evidence type="ECO:0000256" key="4">
    <source>
        <dbReference type="PIRSR" id="PIRSR002825-1"/>
    </source>
</evidence>
<protein>
    <submittedName>
        <fullName evidence="7">Iron(III) transport system substrate-binding protein</fullName>
    </submittedName>
</protein>
<keyword evidence="3 6" id="KW-0732">Signal</keyword>
<dbReference type="GO" id="GO:0030288">
    <property type="term" value="C:outer membrane-bounded periplasmic space"/>
    <property type="evidence" value="ECO:0007669"/>
    <property type="project" value="TreeGrafter"/>
</dbReference>
<feature type="compositionally biased region" description="Acidic residues" evidence="5">
    <location>
        <begin position="34"/>
        <end position="56"/>
    </location>
</feature>